<evidence type="ECO:0000313" key="1">
    <source>
        <dbReference type="EMBL" id="KAJ8715182.1"/>
    </source>
</evidence>
<keyword evidence="2" id="KW-1185">Reference proteome</keyword>
<evidence type="ECO:0000313" key="2">
    <source>
        <dbReference type="Proteomes" id="UP001231649"/>
    </source>
</evidence>
<gene>
    <name evidence="1" type="ORF">PYW08_005163</name>
</gene>
<dbReference type="EMBL" id="CM056793">
    <property type="protein sequence ID" value="KAJ8715182.1"/>
    <property type="molecule type" value="Genomic_DNA"/>
</dbReference>
<name>A0ACC2QGX1_9NEOP</name>
<accession>A0ACC2QGX1</accession>
<reference evidence="1" key="1">
    <citation type="submission" date="2023-03" db="EMBL/GenBank/DDBJ databases">
        <title>Chromosome-level genomes of two armyworms, Mythimna separata and Mythimna loreyi, provide insights into the biosynthesis and reception of sex pheromones.</title>
        <authorList>
            <person name="Zhao H."/>
        </authorList>
    </citation>
    <scope>NUCLEOTIDE SEQUENCE</scope>
    <source>
        <strain evidence="1">BeijingLab</strain>
    </source>
</reference>
<organism evidence="1 2">
    <name type="scientific">Mythimna loreyi</name>
    <dbReference type="NCBI Taxonomy" id="667449"/>
    <lineage>
        <taxon>Eukaryota</taxon>
        <taxon>Metazoa</taxon>
        <taxon>Ecdysozoa</taxon>
        <taxon>Arthropoda</taxon>
        <taxon>Hexapoda</taxon>
        <taxon>Insecta</taxon>
        <taxon>Pterygota</taxon>
        <taxon>Neoptera</taxon>
        <taxon>Endopterygota</taxon>
        <taxon>Lepidoptera</taxon>
        <taxon>Glossata</taxon>
        <taxon>Ditrysia</taxon>
        <taxon>Noctuoidea</taxon>
        <taxon>Noctuidae</taxon>
        <taxon>Noctuinae</taxon>
        <taxon>Hadenini</taxon>
        <taxon>Mythimna</taxon>
    </lineage>
</organism>
<dbReference type="Proteomes" id="UP001231649">
    <property type="component" value="Chromosome 17"/>
</dbReference>
<sequence length="991" mass="108455">MEFSRTLELIIIKLCIRYQKKNNCKLILVDVEAHCDEDLQKMETIKSCSRFRRRHADMLKSSLVFVVVTLACVNSQDITACCDKAEGTCRSVCDKMSLVEIASNTSTFEQWVPNIYRFCTPRLIEFWICMNKTIQEVVSGSGWWGRACCSLGRLTPCRHACAMAANESALVGAGACRRSDEIAFFDCVQRQEEAQHCCSQTQSMTCHEECQKALWRLGQSRVDLQARATALQTCEESPDLMRCLRDLTDSVVSTDTTKYLSCCRESNKPECQPTCERVLRSKGVLQEIVEALEVDCGAPYILDGFWQCFLKKDAPPEPKDLIPHDIAKLHCCQKAVTINCRRLCFETFNSGWQTNWQKFYSECLGDPQEITLSECMDDVDAPCSLGCAGLTYCNQLNSRPTNLFRSCTAQADLEAHLAVAEQKGSGVLIISGMELPLKNSSQCPIDIWKSVACALHVKPCTAKGHSSLLCAEECASLVSSCVEWSRAPRSLSARALCARLTPSDPNAPCVPLHQFMSPSTEAPLLSAKEVVTSPCAGSPCTPPQTCVINRNCLHGGACPRYYCVDGCPLGDSSSQIVPVGSWVRVPMPSSLHKACFKICRCGHKGLMDCQPLPCVELENCQLHDREVMQGEKYYMECNACACRGGERVCARRACARAASLPCYCPPHHLPVRARHTPYPNACLAKCAGASDGEIEFGTSSPCAGATCGRRHVCMPAPNVCLSRLQTSCPQYYCVSTVNCNSQPGMPVCDTDARTHSNPCHLVMSGRKFAYWGVCLEGCSAAGPVCGVNGVSYISECAAWSEYVSVDYAGPCLAVGPISDLMEPKCALIDRIICPPLKKPNCQGFTAPGACCPKCGGALRILYSKKQIDRALYGTNISATVINLNNILKALERHVKIAECALRGYLTIEMEIFVTVETMLDNPTDLQLNVCILEAEKIADMINRESVMITSDLGLSSLSYALTVHTYPTQGASSITLSIGALLASLSIYVLR</sequence>
<proteinExistence type="predicted"/>
<comment type="caution">
    <text evidence="1">The sequence shown here is derived from an EMBL/GenBank/DDBJ whole genome shotgun (WGS) entry which is preliminary data.</text>
</comment>
<protein>
    <submittedName>
        <fullName evidence="1">Uncharacterized protein</fullName>
    </submittedName>
</protein>